<accession>A0ABP0E861</accession>
<dbReference type="EMBL" id="OZ004254">
    <property type="protein sequence ID" value="CAK7897956.1"/>
    <property type="molecule type" value="Genomic_DNA"/>
</dbReference>
<organism evidence="1 2">
    <name type="scientific">[Candida] anglica</name>
    <dbReference type="NCBI Taxonomy" id="148631"/>
    <lineage>
        <taxon>Eukaryota</taxon>
        <taxon>Fungi</taxon>
        <taxon>Dikarya</taxon>
        <taxon>Ascomycota</taxon>
        <taxon>Saccharomycotina</taxon>
        <taxon>Pichiomycetes</taxon>
        <taxon>Debaryomycetaceae</taxon>
        <taxon>Kurtzmaniella</taxon>
    </lineage>
</organism>
<gene>
    <name evidence="1" type="ORF">CAAN4_B12244</name>
</gene>
<proteinExistence type="predicted"/>
<name>A0ABP0E861_9ASCO</name>
<evidence type="ECO:0000313" key="2">
    <source>
        <dbReference type="Proteomes" id="UP001497600"/>
    </source>
</evidence>
<reference evidence="1 2" key="1">
    <citation type="submission" date="2024-01" db="EMBL/GenBank/DDBJ databases">
        <authorList>
            <consortium name="Genoscope - CEA"/>
            <person name="William W."/>
        </authorList>
    </citation>
    <scope>NUCLEOTIDE SEQUENCE [LARGE SCALE GENOMIC DNA]</scope>
    <source>
        <strain evidence="1 2">29B2s-10</strain>
    </source>
</reference>
<dbReference type="Proteomes" id="UP001497600">
    <property type="component" value="Chromosome B"/>
</dbReference>
<sequence length="99" mass="10754">MALRNYLYAKHDNNPAMSSQISGAPRAESGDFVATRDKIASLTLEGCHGGDNGECKQCPSCPRRKEREHKAATAAKSIIEVEGGEPVKSREIDYTNVAF</sequence>
<keyword evidence="2" id="KW-1185">Reference proteome</keyword>
<evidence type="ECO:0000313" key="1">
    <source>
        <dbReference type="EMBL" id="CAK7897956.1"/>
    </source>
</evidence>
<protein>
    <submittedName>
        <fullName evidence="1">Uncharacterized protein</fullName>
    </submittedName>
</protein>